<dbReference type="SUPFAM" id="SSF57850">
    <property type="entry name" value="RING/U-box"/>
    <property type="match status" value="1"/>
</dbReference>
<dbReference type="Pfam" id="PF13639">
    <property type="entry name" value="zf-RING_2"/>
    <property type="match status" value="1"/>
</dbReference>
<evidence type="ECO:0000313" key="11">
    <source>
        <dbReference type="EMBL" id="CAH8298252.1"/>
    </source>
</evidence>
<dbReference type="Pfam" id="PF14369">
    <property type="entry name" value="Zn_ribbon_19"/>
    <property type="match status" value="1"/>
</dbReference>
<evidence type="ECO:0000256" key="5">
    <source>
        <dbReference type="ARBA" id="ARBA00022771"/>
    </source>
</evidence>
<dbReference type="InterPro" id="IPR001841">
    <property type="entry name" value="Znf_RING"/>
</dbReference>
<dbReference type="CDD" id="cd16667">
    <property type="entry name" value="RING-H2_RNF126-like"/>
    <property type="match status" value="1"/>
</dbReference>
<dbReference type="Gene3D" id="3.30.40.10">
    <property type="entry name" value="Zinc/RING finger domain, C3HC4 (zinc finger)"/>
    <property type="match status" value="1"/>
</dbReference>
<keyword evidence="3" id="KW-0808">Transferase</keyword>
<evidence type="ECO:0000256" key="7">
    <source>
        <dbReference type="ARBA" id="ARBA00022833"/>
    </source>
</evidence>
<accession>A0ABC8ISQ5</accession>
<feature type="domain" description="RING-type" evidence="10">
    <location>
        <begin position="206"/>
        <end position="247"/>
    </location>
</feature>
<evidence type="ECO:0000313" key="12">
    <source>
        <dbReference type="Proteomes" id="UP001642260"/>
    </source>
</evidence>
<proteinExistence type="predicted"/>
<evidence type="ECO:0000256" key="9">
    <source>
        <dbReference type="SAM" id="MobiDB-lite"/>
    </source>
</evidence>
<dbReference type="InterPro" id="IPR013083">
    <property type="entry name" value="Znf_RING/FYVE/PHD"/>
</dbReference>
<comment type="caution">
    <text evidence="11">The sequence shown here is derived from an EMBL/GenBank/DDBJ whole genome shotgun (WGS) entry which is preliminary data.</text>
</comment>
<evidence type="ECO:0000256" key="2">
    <source>
        <dbReference type="ARBA" id="ARBA00012483"/>
    </source>
</evidence>
<reference evidence="11 12" key="1">
    <citation type="submission" date="2022-03" db="EMBL/GenBank/DDBJ databases">
        <authorList>
            <person name="Macdonald S."/>
            <person name="Ahmed S."/>
            <person name="Newling K."/>
        </authorList>
    </citation>
    <scope>NUCLEOTIDE SEQUENCE [LARGE SCALE GENOMIC DNA]</scope>
</reference>
<evidence type="ECO:0000256" key="8">
    <source>
        <dbReference type="PROSITE-ProRule" id="PRU00175"/>
    </source>
</evidence>
<dbReference type="PANTHER" id="PTHR15710">
    <property type="entry name" value="E3 UBIQUITIN-PROTEIN LIGASE PRAJA"/>
    <property type="match status" value="1"/>
</dbReference>
<feature type="compositionally biased region" description="Polar residues" evidence="9">
    <location>
        <begin position="260"/>
        <end position="270"/>
    </location>
</feature>
<protein>
    <recommendedName>
        <fullName evidence="2">RING-type E3 ubiquitin transferase</fullName>
        <ecNumber evidence="2">2.3.2.27</ecNumber>
    </recommendedName>
</protein>
<keyword evidence="5 8" id="KW-0863">Zinc-finger</keyword>
<feature type="compositionally biased region" description="Basic and acidic residues" evidence="9">
    <location>
        <begin position="293"/>
        <end position="302"/>
    </location>
</feature>
<dbReference type="FunFam" id="3.30.40.10:FF:000022">
    <property type="entry name" value="E3 ubiquitin-protein ligase RING1-like"/>
    <property type="match status" value="1"/>
</dbReference>
<feature type="region of interest" description="Disordered" evidence="9">
    <location>
        <begin position="254"/>
        <end position="326"/>
    </location>
</feature>
<dbReference type="Proteomes" id="UP001642260">
    <property type="component" value="Unassembled WGS sequence"/>
</dbReference>
<evidence type="ECO:0000256" key="1">
    <source>
        <dbReference type="ARBA" id="ARBA00000900"/>
    </source>
</evidence>
<evidence type="ECO:0000256" key="3">
    <source>
        <dbReference type="ARBA" id="ARBA00022679"/>
    </source>
</evidence>
<keyword evidence="4" id="KW-0479">Metal-binding</keyword>
<dbReference type="GO" id="GO:0061630">
    <property type="term" value="F:ubiquitin protein ligase activity"/>
    <property type="evidence" value="ECO:0007669"/>
    <property type="project" value="UniProtKB-EC"/>
</dbReference>
<dbReference type="EMBL" id="CAKOAT010052599">
    <property type="protein sequence ID" value="CAH8298252.1"/>
    <property type="molecule type" value="Genomic_DNA"/>
</dbReference>
<dbReference type="GO" id="GO:0008270">
    <property type="term" value="F:zinc ion binding"/>
    <property type="evidence" value="ECO:0007669"/>
    <property type="project" value="UniProtKB-KW"/>
</dbReference>
<evidence type="ECO:0000256" key="4">
    <source>
        <dbReference type="ARBA" id="ARBA00022723"/>
    </source>
</evidence>
<evidence type="ECO:0000259" key="10">
    <source>
        <dbReference type="PROSITE" id="PS50089"/>
    </source>
</evidence>
<dbReference type="InterPro" id="IPR039525">
    <property type="entry name" value="RNF126-like_zinc-ribbon"/>
</dbReference>
<dbReference type="AlphaFoldDB" id="A0ABC8ISQ5"/>
<dbReference type="PANTHER" id="PTHR15710:SF168">
    <property type="entry name" value="RING-TYPE E3 UBIQUITIN TRANSFERASE"/>
    <property type="match status" value="1"/>
</dbReference>
<sequence>MEEANETRYWCHMCSQTVNALIEEEIKCPFCRSGFVEEVDEDSHRSPDQRAPTVSIWASNLMEMMDNYATRNRSAENGTGNGRDLDSTLQEILRRRSGRRSVSAVQLLQGVRSGGSTLEPDDNNNNNGGNGERGGVIVINPNNPIIAIPSSLVVGSLSEYFIGPGFEALLERLAENDPNRYGTPPARKEDVESLATVKIQEASLQCSVCLEDFEVGIEAKQMPCKHNFHGDCLLPWLELHSSCPVCRYQLPTDETKTDDSATTTEANDNNGVGGGDSHSTSSSQETENSNGNRQEENNDGGRIEFSIPWPFSNLFSSSSQDSNRSS</sequence>
<keyword evidence="6" id="KW-0833">Ubl conjugation pathway</keyword>
<keyword evidence="12" id="KW-1185">Reference proteome</keyword>
<comment type="catalytic activity">
    <reaction evidence="1">
        <text>S-ubiquitinyl-[E2 ubiquitin-conjugating enzyme]-L-cysteine + [acceptor protein]-L-lysine = [E2 ubiquitin-conjugating enzyme]-L-cysteine + N(6)-ubiquitinyl-[acceptor protein]-L-lysine.</text>
        <dbReference type="EC" id="2.3.2.27"/>
    </reaction>
</comment>
<feature type="region of interest" description="Disordered" evidence="9">
    <location>
        <begin position="110"/>
        <end position="133"/>
    </location>
</feature>
<dbReference type="EC" id="2.3.2.27" evidence="2"/>
<evidence type="ECO:0000256" key="6">
    <source>
        <dbReference type="ARBA" id="ARBA00022786"/>
    </source>
</evidence>
<dbReference type="SMART" id="SM00184">
    <property type="entry name" value="RING"/>
    <property type="match status" value="1"/>
</dbReference>
<feature type="compositionally biased region" description="Low complexity" evidence="9">
    <location>
        <begin position="312"/>
        <end position="326"/>
    </location>
</feature>
<organism evidence="11 12">
    <name type="scientific">Eruca vesicaria subsp. sativa</name>
    <name type="common">Garden rocket</name>
    <name type="synonym">Eruca sativa</name>
    <dbReference type="NCBI Taxonomy" id="29727"/>
    <lineage>
        <taxon>Eukaryota</taxon>
        <taxon>Viridiplantae</taxon>
        <taxon>Streptophyta</taxon>
        <taxon>Embryophyta</taxon>
        <taxon>Tracheophyta</taxon>
        <taxon>Spermatophyta</taxon>
        <taxon>Magnoliopsida</taxon>
        <taxon>eudicotyledons</taxon>
        <taxon>Gunneridae</taxon>
        <taxon>Pentapetalae</taxon>
        <taxon>rosids</taxon>
        <taxon>malvids</taxon>
        <taxon>Brassicales</taxon>
        <taxon>Brassicaceae</taxon>
        <taxon>Brassiceae</taxon>
        <taxon>Eruca</taxon>
    </lineage>
</organism>
<keyword evidence="7" id="KW-0862">Zinc</keyword>
<gene>
    <name evidence="11" type="ORF">ERUC_LOCUS2331</name>
</gene>
<feature type="compositionally biased region" description="Low complexity" evidence="9">
    <location>
        <begin position="277"/>
        <end position="291"/>
    </location>
</feature>
<name>A0ABC8ISQ5_ERUVS</name>
<dbReference type="PROSITE" id="PS50089">
    <property type="entry name" value="ZF_RING_2"/>
    <property type="match status" value="1"/>
</dbReference>